<sequence>MELESKYCQLEVSVYDLWLVKCSYICAHCYGLFPELMIIGG</sequence>
<protein>
    <submittedName>
        <fullName evidence="1">Uncharacterized protein</fullName>
    </submittedName>
</protein>
<accession>A0A2P2JR16</accession>
<evidence type="ECO:0000313" key="1">
    <source>
        <dbReference type="EMBL" id="MBW95917.1"/>
    </source>
</evidence>
<proteinExistence type="predicted"/>
<dbReference type="EMBL" id="GGEC01015434">
    <property type="protein sequence ID" value="MBW95917.1"/>
    <property type="molecule type" value="Transcribed_RNA"/>
</dbReference>
<reference evidence="1" key="1">
    <citation type="submission" date="2018-02" db="EMBL/GenBank/DDBJ databases">
        <title>Rhizophora mucronata_Transcriptome.</title>
        <authorList>
            <person name="Meera S.P."/>
            <person name="Sreeshan A."/>
            <person name="Augustine A."/>
        </authorList>
    </citation>
    <scope>NUCLEOTIDE SEQUENCE</scope>
    <source>
        <tissue evidence="1">Leaf</tissue>
    </source>
</reference>
<name>A0A2P2JR16_RHIMU</name>
<dbReference type="AlphaFoldDB" id="A0A2P2JR16"/>
<organism evidence="1">
    <name type="scientific">Rhizophora mucronata</name>
    <name type="common">Asiatic mangrove</name>
    <dbReference type="NCBI Taxonomy" id="61149"/>
    <lineage>
        <taxon>Eukaryota</taxon>
        <taxon>Viridiplantae</taxon>
        <taxon>Streptophyta</taxon>
        <taxon>Embryophyta</taxon>
        <taxon>Tracheophyta</taxon>
        <taxon>Spermatophyta</taxon>
        <taxon>Magnoliopsida</taxon>
        <taxon>eudicotyledons</taxon>
        <taxon>Gunneridae</taxon>
        <taxon>Pentapetalae</taxon>
        <taxon>rosids</taxon>
        <taxon>fabids</taxon>
        <taxon>Malpighiales</taxon>
        <taxon>Rhizophoraceae</taxon>
        <taxon>Rhizophora</taxon>
    </lineage>
</organism>